<reference evidence="2 3" key="1">
    <citation type="journal article" name="Nat. Commun.">
        <title>Undinarchaeota illuminate DPANN phylogeny and the impact of gene transfer on archaeal evolution.</title>
        <authorList>
            <person name="Dombrowski N."/>
            <person name="Williams T.A."/>
            <person name="Sun J."/>
            <person name="Woodcroft B.J."/>
            <person name="Lee J.H."/>
            <person name="Minh B.Q."/>
            <person name="Rinke C."/>
            <person name="Spang A."/>
        </authorList>
    </citation>
    <scope>NUCLEOTIDE SEQUENCE [LARGE SCALE GENOMIC DNA]</scope>
    <source>
        <strain evidence="2">MAG_bin1129</strain>
    </source>
</reference>
<proteinExistence type="predicted"/>
<keyword evidence="3" id="KW-1185">Reference proteome</keyword>
<organism evidence="2 3">
    <name type="scientific">Candidatus Naiadarchaeum limnaeum</name>
    <dbReference type="NCBI Taxonomy" id="2756139"/>
    <lineage>
        <taxon>Archaea</taxon>
        <taxon>Candidatus Undinarchaeota</taxon>
        <taxon>Candidatus Undinarchaeia</taxon>
        <taxon>Candidatus Naiadarchaeales</taxon>
        <taxon>Candidatus Naiadarchaeaceae</taxon>
        <taxon>Candidatus Naiadarchaeum</taxon>
    </lineage>
</organism>
<sequence>MNALLNKRGLEIAIGTVAVIAVVLLVIIVVIGFFLGGFGRAGSAITDISGEGEEGASNLSLEFKCIGTVRMTDSGCASLNNAGQSSPLCSGATVNTGATCSSINEPSICNDVKKAKGCYWGFGQ</sequence>
<name>A0A832UP40_9ARCH</name>
<comment type="caution">
    <text evidence="2">The sequence shown here is derived from an EMBL/GenBank/DDBJ whole genome shotgun (WGS) entry which is preliminary data.</text>
</comment>
<evidence type="ECO:0000313" key="2">
    <source>
        <dbReference type="EMBL" id="HIK00809.1"/>
    </source>
</evidence>
<evidence type="ECO:0000313" key="3">
    <source>
        <dbReference type="Proteomes" id="UP000646946"/>
    </source>
</evidence>
<keyword evidence="1" id="KW-0812">Transmembrane</keyword>
<accession>A0A832UP40</accession>
<dbReference type="Proteomes" id="UP000646946">
    <property type="component" value="Unassembled WGS sequence"/>
</dbReference>
<gene>
    <name evidence="2" type="ORF">H1016_04700</name>
</gene>
<feature type="transmembrane region" description="Helical" evidence="1">
    <location>
        <begin position="12"/>
        <end position="35"/>
    </location>
</feature>
<dbReference type="AlphaFoldDB" id="A0A832UP40"/>
<dbReference type="EMBL" id="DVAB01000038">
    <property type="protein sequence ID" value="HIK00809.1"/>
    <property type="molecule type" value="Genomic_DNA"/>
</dbReference>
<protein>
    <submittedName>
        <fullName evidence="2">Uncharacterized protein</fullName>
    </submittedName>
</protein>
<evidence type="ECO:0000256" key="1">
    <source>
        <dbReference type="SAM" id="Phobius"/>
    </source>
</evidence>
<keyword evidence="1" id="KW-0472">Membrane</keyword>
<keyword evidence="1" id="KW-1133">Transmembrane helix</keyword>